<reference evidence="1 2" key="1">
    <citation type="submission" date="2021-06" db="EMBL/GenBank/DDBJ databases">
        <title>Caerostris extrusa draft genome.</title>
        <authorList>
            <person name="Kono N."/>
            <person name="Arakawa K."/>
        </authorList>
    </citation>
    <scope>NUCLEOTIDE SEQUENCE [LARGE SCALE GENOMIC DNA]</scope>
</reference>
<accession>A0AAV4PPA8</accession>
<gene>
    <name evidence="1" type="ORF">CEXT_183901</name>
</gene>
<evidence type="ECO:0000313" key="1">
    <source>
        <dbReference type="EMBL" id="GIX99437.1"/>
    </source>
</evidence>
<name>A0AAV4PPA8_CAEEX</name>
<proteinExistence type="predicted"/>
<comment type="caution">
    <text evidence="1">The sequence shown here is derived from an EMBL/GenBank/DDBJ whole genome shotgun (WGS) entry which is preliminary data.</text>
</comment>
<dbReference type="AlphaFoldDB" id="A0AAV4PPA8"/>
<evidence type="ECO:0000313" key="2">
    <source>
        <dbReference type="Proteomes" id="UP001054945"/>
    </source>
</evidence>
<dbReference type="Proteomes" id="UP001054945">
    <property type="component" value="Unassembled WGS sequence"/>
</dbReference>
<organism evidence="1 2">
    <name type="scientific">Caerostris extrusa</name>
    <name type="common">Bark spider</name>
    <name type="synonym">Caerostris bankana</name>
    <dbReference type="NCBI Taxonomy" id="172846"/>
    <lineage>
        <taxon>Eukaryota</taxon>
        <taxon>Metazoa</taxon>
        <taxon>Ecdysozoa</taxon>
        <taxon>Arthropoda</taxon>
        <taxon>Chelicerata</taxon>
        <taxon>Arachnida</taxon>
        <taxon>Araneae</taxon>
        <taxon>Araneomorphae</taxon>
        <taxon>Entelegynae</taxon>
        <taxon>Araneoidea</taxon>
        <taxon>Araneidae</taxon>
        <taxon>Caerostris</taxon>
    </lineage>
</organism>
<dbReference type="EMBL" id="BPLR01005047">
    <property type="protein sequence ID" value="GIX99437.1"/>
    <property type="molecule type" value="Genomic_DNA"/>
</dbReference>
<keyword evidence="2" id="KW-1185">Reference proteome</keyword>
<sequence>MPKHLLQQRPSLSEHLIADVGGSHTFDGSAYGPEGTVSCLVKRVGFGQSIFKKGLLRFKLSPVFQLIMKPVESRWNFQ</sequence>
<protein>
    <submittedName>
        <fullName evidence="1">Uncharacterized protein</fullName>
    </submittedName>
</protein>